<dbReference type="Gene3D" id="3.30.720.110">
    <property type="match status" value="1"/>
</dbReference>
<dbReference type="SUPFAM" id="SSF54593">
    <property type="entry name" value="Glyoxalase/Bleomycin resistance protein/Dihydroxybiphenyl dioxygenase"/>
    <property type="match status" value="1"/>
</dbReference>
<reference evidence="2" key="1">
    <citation type="submission" date="2022-05" db="EMBL/GenBank/DDBJ databases">
        <title>An RpoN-dependent PEP-CTERM gene is involved in floc formation of an Aquincola tertiaricarbonis strain.</title>
        <authorList>
            <person name="Qiu D."/>
            <person name="Xia M."/>
        </authorList>
    </citation>
    <scope>NUCLEOTIDE SEQUENCE</scope>
    <source>
        <strain evidence="2">RN12</strain>
    </source>
</reference>
<dbReference type="InterPro" id="IPR029068">
    <property type="entry name" value="Glyas_Bleomycin-R_OHBP_Dase"/>
</dbReference>
<evidence type="ECO:0000259" key="1">
    <source>
        <dbReference type="PROSITE" id="PS51819"/>
    </source>
</evidence>
<evidence type="ECO:0000313" key="3">
    <source>
        <dbReference type="Proteomes" id="UP001056201"/>
    </source>
</evidence>
<dbReference type="InterPro" id="IPR004360">
    <property type="entry name" value="Glyas_Fos-R_dOase_dom"/>
</dbReference>
<name>A0ABY4S8V1_AQUTE</name>
<dbReference type="Pfam" id="PF00903">
    <property type="entry name" value="Glyoxalase"/>
    <property type="match status" value="1"/>
</dbReference>
<organism evidence="2 3">
    <name type="scientific">Aquincola tertiaricarbonis</name>
    <dbReference type="NCBI Taxonomy" id="391953"/>
    <lineage>
        <taxon>Bacteria</taxon>
        <taxon>Pseudomonadati</taxon>
        <taxon>Pseudomonadota</taxon>
        <taxon>Betaproteobacteria</taxon>
        <taxon>Burkholderiales</taxon>
        <taxon>Sphaerotilaceae</taxon>
        <taxon>Aquincola</taxon>
    </lineage>
</organism>
<dbReference type="EMBL" id="CP097636">
    <property type="protein sequence ID" value="URI09788.1"/>
    <property type="molecule type" value="Genomic_DNA"/>
</dbReference>
<dbReference type="PANTHER" id="PTHR36113">
    <property type="entry name" value="LYASE, PUTATIVE-RELATED-RELATED"/>
    <property type="match status" value="1"/>
</dbReference>
<dbReference type="InterPro" id="IPR026275">
    <property type="entry name" value="Glyoxalase/dOase/EhpR"/>
</dbReference>
<dbReference type="PANTHER" id="PTHR36113:SF3">
    <property type="entry name" value="SLL5075 PROTEIN"/>
    <property type="match status" value="1"/>
</dbReference>
<dbReference type="Proteomes" id="UP001056201">
    <property type="component" value="Chromosome 2"/>
</dbReference>
<dbReference type="Gene3D" id="3.30.720.120">
    <property type="match status" value="1"/>
</dbReference>
<feature type="domain" description="VOC" evidence="1">
    <location>
        <begin position="3"/>
        <end position="119"/>
    </location>
</feature>
<proteinExistence type="predicted"/>
<dbReference type="RefSeq" id="WP_250198011.1">
    <property type="nucleotide sequence ID" value="NZ_CP097636.1"/>
</dbReference>
<accession>A0ABY4S8V1</accession>
<sequence length="122" mass="13289">MLDPRHLLLYVADARQSGRFYAELLSLQPVEAQDTFCMFRLPSGLMLGLWGAAGVQPAATPPGGFELGFAVASRAEVDALHAQWQARGIRLPQPPTAMDFGYTFTACDPDGHRLRVYAPEVG</sequence>
<keyword evidence="3" id="KW-1185">Reference proteome</keyword>
<protein>
    <submittedName>
        <fullName evidence="2">VOC family protein</fullName>
    </submittedName>
</protein>
<evidence type="ECO:0000313" key="2">
    <source>
        <dbReference type="EMBL" id="URI09788.1"/>
    </source>
</evidence>
<dbReference type="InterPro" id="IPR051332">
    <property type="entry name" value="Fosfomycin_Res_Enzymes"/>
</dbReference>
<dbReference type="InterPro" id="IPR037523">
    <property type="entry name" value="VOC_core"/>
</dbReference>
<dbReference type="PROSITE" id="PS51819">
    <property type="entry name" value="VOC"/>
    <property type="match status" value="1"/>
</dbReference>
<gene>
    <name evidence="2" type="ORF">MW290_30035</name>
</gene>
<dbReference type="PIRSF" id="PIRSF039020">
    <property type="entry name" value="EhpR"/>
    <property type="match status" value="1"/>
</dbReference>